<name>A0A2N6NQB4_BEABA</name>
<dbReference type="AlphaFoldDB" id="A0A2N6NQB4"/>
<dbReference type="EMBL" id="MRVG01000004">
    <property type="protein sequence ID" value="PMB69470.1"/>
    <property type="molecule type" value="Genomic_DNA"/>
</dbReference>
<dbReference type="Proteomes" id="UP000235728">
    <property type="component" value="Unassembled WGS sequence"/>
</dbReference>
<accession>A0A2N6NQB4</accession>
<evidence type="ECO:0000313" key="1">
    <source>
        <dbReference type="EMBL" id="PMB69470.1"/>
    </source>
</evidence>
<comment type="caution">
    <text evidence="1">The sequence shown here is derived from an EMBL/GenBank/DDBJ whole genome shotgun (WGS) entry which is preliminary data.</text>
</comment>
<evidence type="ECO:0000313" key="2">
    <source>
        <dbReference type="Proteomes" id="UP000235728"/>
    </source>
</evidence>
<proteinExistence type="predicted"/>
<protein>
    <submittedName>
        <fullName evidence="1">Uncharacterized protein</fullName>
    </submittedName>
</protein>
<sequence>MAGNRTHYTMSMYIIFTRNLAWQPGNLATWQPGNLDYWPVVAVHTGKIWSTLMLQTVFFID</sequence>
<reference evidence="1 2" key="1">
    <citation type="journal article" date="2016" name="Appl. Microbiol. Biotechnol.">
        <title>Characterization of T-DNA insertion mutants with decreased virulence in the entomopathogenic fungus Beauveria bassiana JEF-007.</title>
        <authorList>
            <person name="Kim S."/>
            <person name="Lee S.J."/>
            <person name="Nai Y.S."/>
            <person name="Yu J.S."/>
            <person name="Lee M.R."/>
            <person name="Yang Y.T."/>
            <person name="Kim J.S."/>
        </authorList>
    </citation>
    <scope>NUCLEOTIDE SEQUENCE [LARGE SCALE GENOMIC DNA]</scope>
    <source>
        <strain evidence="1 2">JEF-007</strain>
    </source>
</reference>
<organism evidence="1 2">
    <name type="scientific">Beauveria bassiana</name>
    <name type="common">White muscardine disease fungus</name>
    <name type="synonym">Tritirachium shiotae</name>
    <dbReference type="NCBI Taxonomy" id="176275"/>
    <lineage>
        <taxon>Eukaryota</taxon>
        <taxon>Fungi</taxon>
        <taxon>Dikarya</taxon>
        <taxon>Ascomycota</taxon>
        <taxon>Pezizomycotina</taxon>
        <taxon>Sordariomycetes</taxon>
        <taxon>Hypocreomycetidae</taxon>
        <taxon>Hypocreales</taxon>
        <taxon>Cordycipitaceae</taxon>
        <taxon>Beauveria</taxon>
    </lineage>
</organism>
<gene>
    <name evidence="1" type="ORF">BM221_004114</name>
</gene>